<evidence type="ECO:0000256" key="3">
    <source>
        <dbReference type="ARBA" id="ARBA00022448"/>
    </source>
</evidence>
<evidence type="ECO:0000256" key="7">
    <source>
        <dbReference type="ARBA" id="ARBA00023136"/>
    </source>
</evidence>
<keyword evidence="4 8" id="KW-1003">Cell membrane</keyword>
<evidence type="ECO:0000256" key="8">
    <source>
        <dbReference type="RuleBase" id="RU363041"/>
    </source>
</evidence>
<feature type="transmembrane region" description="Helical" evidence="8">
    <location>
        <begin position="229"/>
        <end position="247"/>
    </location>
</feature>
<evidence type="ECO:0000256" key="1">
    <source>
        <dbReference type="ARBA" id="ARBA00004651"/>
    </source>
</evidence>
<reference evidence="10" key="1">
    <citation type="submission" date="2016-10" db="EMBL/GenBank/DDBJ databases">
        <authorList>
            <person name="Varghese N."/>
            <person name="Submissions S."/>
        </authorList>
    </citation>
    <scope>NUCLEOTIDE SEQUENCE [LARGE SCALE GENOMIC DNA]</scope>
    <source>
        <strain evidence="10">JCM 10271</strain>
    </source>
</reference>
<dbReference type="InterPro" id="IPR002781">
    <property type="entry name" value="TM_pro_TauE-like"/>
</dbReference>
<comment type="subcellular location">
    <subcellularLocation>
        <location evidence="1 8">Cell membrane</location>
        <topology evidence="1 8">Multi-pass membrane protein</topology>
    </subcellularLocation>
</comment>
<keyword evidence="6 8" id="KW-1133">Transmembrane helix</keyword>
<keyword evidence="3" id="KW-0813">Transport</keyword>
<evidence type="ECO:0000256" key="2">
    <source>
        <dbReference type="ARBA" id="ARBA00009142"/>
    </source>
</evidence>
<dbReference type="Proteomes" id="UP000243106">
    <property type="component" value="Unassembled WGS sequence"/>
</dbReference>
<evidence type="ECO:0000256" key="5">
    <source>
        <dbReference type="ARBA" id="ARBA00022692"/>
    </source>
</evidence>
<dbReference type="InterPro" id="IPR052017">
    <property type="entry name" value="TSUP"/>
</dbReference>
<dbReference type="RefSeq" id="WP_093015721.1">
    <property type="nucleotide sequence ID" value="NZ_FOXV01000020.1"/>
</dbReference>
<feature type="transmembrane region" description="Helical" evidence="8">
    <location>
        <begin position="134"/>
        <end position="167"/>
    </location>
</feature>
<feature type="transmembrane region" description="Helical" evidence="8">
    <location>
        <begin position="71"/>
        <end position="93"/>
    </location>
</feature>
<dbReference type="STRING" id="93684.SAMN05421853_12010"/>
<feature type="transmembrane region" description="Helical" evidence="8">
    <location>
        <begin position="179"/>
        <end position="208"/>
    </location>
</feature>
<accession>A0A1I6AHM1</accession>
<evidence type="ECO:0000256" key="6">
    <source>
        <dbReference type="ARBA" id="ARBA00022989"/>
    </source>
</evidence>
<name>A0A1I6AHM1_9RHOB</name>
<sequence length="248" mass="25253">MLSIALLVIAGLLAGMVNAIAGGGTLLSFPALIWLGVPPVMANATATLTALPGYLGSAWAFRNDIQAEGSLGLTGIVAIAALGGLAGAGLLLITPGDAFVGIVPWLLLTATLLFATGPRLVALIRARGLRIGAVLSAVAIFLVAGYGGYFNGGLGIMLLAVFSLIGFQNLHGMNGLKNLLSAVLSLVSVTTYATAGLIAWDSAAILALSTTLGGYIGARKARRIRHTEYLRTLIVGIGAVLTLVFFVI</sequence>
<dbReference type="Pfam" id="PF01925">
    <property type="entry name" value="TauE"/>
    <property type="match status" value="1"/>
</dbReference>
<dbReference type="EMBL" id="FOXV01000020">
    <property type="protein sequence ID" value="SFQ68142.1"/>
    <property type="molecule type" value="Genomic_DNA"/>
</dbReference>
<keyword evidence="5 8" id="KW-0812">Transmembrane</keyword>
<evidence type="ECO:0000313" key="9">
    <source>
        <dbReference type="EMBL" id="SFQ68142.1"/>
    </source>
</evidence>
<keyword evidence="7 8" id="KW-0472">Membrane</keyword>
<dbReference type="AlphaFoldDB" id="A0A1I6AHM1"/>
<keyword evidence="10" id="KW-1185">Reference proteome</keyword>
<organism evidence="9 10">
    <name type="scientific">Roseivivax halotolerans</name>
    <dbReference type="NCBI Taxonomy" id="93684"/>
    <lineage>
        <taxon>Bacteria</taxon>
        <taxon>Pseudomonadati</taxon>
        <taxon>Pseudomonadota</taxon>
        <taxon>Alphaproteobacteria</taxon>
        <taxon>Rhodobacterales</taxon>
        <taxon>Roseobacteraceae</taxon>
        <taxon>Roseivivax</taxon>
    </lineage>
</organism>
<dbReference type="GO" id="GO:0005886">
    <property type="term" value="C:plasma membrane"/>
    <property type="evidence" value="ECO:0007669"/>
    <property type="project" value="UniProtKB-SubCell"/>
</dbReference>
<comment type="similarity">
    <text evidence="2 8">Belongs to the 4-toluene sulfonate uptake permease (TSUP) (TC 2.A.102) family.</text>
</comment>
<evidence type="ECO:0000313" key="10">
    <source>
        <dbReference type="Proteomes" id="UP000243106"/>
    </source>
</evidence>
<dbReference type="PANTHER" id="PTHR30269">
    <property type="entry name" value="TRANSMEMBRANE PROTEIN YFCA"/>
    <property type="match status" value="1"/>
</dbReference>
<feature type="transmembrane region" description="Helical" evidence="8">
    <location>
        <begin position="99"/>
        <end position="122"/>
    </location>
</feature>
<evidence type="ECO:0000256" key="4">
    <source>
        <dbReference type="ARBA" id="ARBA00022475"/>
    </source>
</evidence>
<dbReference type="PANTHER" id="PTHR30269:SF0">
    <property type="entry name" value="MEMBRANE TRANSPORTER PROTEIN YFCA-RELATED"/>
    <property type="match status" value="1"/>
</dbReference>
<protein>
    <recommendedName>
        <fullName evidence="8">Probable membrane transporter protein</fullName>
    </recommendedName>
</protein>
<feature type="transmembrane region" description="Helical" evidence="8">
    <location>
        <begin position="31"/>
        <end position="51"/>
    </location>
</feature>
<gene>
    <name evidence="9" type="ORF">SAMN05421853_12010</name>
</gene>
<proteinExistence type="inferred from homology"/>